<feature type="compositionally biased region" description="Low complexity" evidence="7">
    <location>
        <begin position="413"/>
        <end position="427"/>
    </location>
</feature>
<keyword evidence="5" id="KW-0963">Cytoplasm</keyword>
<comment type="similarity">
    <text evidence="4">Belongs to the huntingtin family.</text>
</comment>
<dbReference type="InterPro" id="IPR011989">
    <property type="entry name" value="ARM-like"/>
</dbReference>
<dbReference type="InterPro" id="IPR048411">
    <property type="entry name" value="Htt_N_HEAT_rpt-1"/>
</dbReference>
<dbReference type="Proteomes" id="UP000085678">
    <property type="component" value="Unplaced"/>
</dbReference>
<feature type="region of interest" description="Disordered" evidence="7">
    <location>
        <begin position="1022"/>
        <end position="1085"/>
    </location>
</feature>
<dbReference type="PANTHER" id="PTHR10170">
    <property type="entry name" value="HUNTINGTON DISEASE PROTEIN"/>
    <property type="match status" value="1"/>
</dbReference>
<sequence length="2968" mass="331873">MASLEKLVKALETLRVFQPEVTKEDATKKFKEQLPVSKKDKITSCNVVAETICSTSLRTLAEFPKFLGIAIESFLLFCDDAESDVRMVADDCLNRTIKNLIDTNLGRLQVELYKEIKKNGSSRSLRAALWRFAELCSLIRPQKCRPYVVNLLPCISRICKRPEEAVQETLNVAMQKMAPVLMVFCNDVETKSLAKAFIPNLKSSSAPTRRTAANAVTLICQHGRKPTHFIAWMLGMLIGQLVPVCADAPTHAILGVLLGLRHLLPHLGRQADRDLSLKGSFGKTKREDDAQISTHQILQIYELLLFYTDHPDHNVNTAALETLHQMLRFPPPQLLHILVTPGTITQSTIYQDEQLGRPSSELDLAVSSAQEDTNLDEESEGSESSTALSGHSSEPIMADLAEDELTSRDVTAEGEAQGTGEEAIVDVQLDEDEEEVDGTVDEAYSNLDIGNIAEDPASSQSSSMDTLLEIRPSPSHKPNLERSSTEDRLNANVDIDEDEPQQVTTQQQNSCPVKTGNIGDFISLDEAPITYCARLLCSKFLLTGYPEMIFPDRVVRVSIKAQALACLSNVLAAYPRILFLKLHVNDESSQNLHDILLYANHHDHQLKGTTAVLIGSFIQAVLKQAGGRFDVVVKQYQTEEQGPDFVTLSGLLNTLIVILEDDSAVAARLAIMATKLCLSSVLNSIDCELGLKTLIKVLQLKSNPYWLVKVELLDLLSEIDFKVVSFLENTCMEVGKDGHHFIGSLNLQQRVLEDVVLYLLADEDTRVRTAAATALVKLVPNLFFPVDHPQQDPVIAKSKEFTDAFLDPVLHEWSQDPQPLLHGLVEPYHFNPYRGYSEATEGSLSRVLALLTRVLTKSSSKYLTYGCCHALCELSEAYRVTQYADGWGCTYSTSHNAKDYGGKPHKRSASSRPSSTSSISVDELTSSGCGPLSIVLSLLTSSVAALDIAAHQDALQLAGNLFAGASFKCLKNEQKGSPTNATADDTRWSALQDRQLLPLVEQLLAHVARLLNIFTHIIDGQVPGPPQTRPTLPSLPNAPSLSPMKRKSKLKDDLLTPGNPVAASDTKSSQKTPGKEKEKDGDKEKSKKEGIGVFYNLPQYVKFYEVLKGAHSNYQSTLDLGSTDKFCSLLKTTLDVLSQLLEIATLQEVGKYTDELLGFLKTTFGLEAKSTVLCVQQLLKSLFGTNLSSQWDSGYANSLGHKPSRMSRLAGGMQPGLYHSCLTTPYTHFTQSLAATAFKTAPKAEEEDSSSLLGWLKKRSERKIPAILKPGSKTDKNAIAAYIRLFEALVIKSLKQYTVTTSLGLQQQVLDLLAQLVQLRVNYCLLDSDQIFIGFVIKQFEYVEEGQISGSELLIPHIFNFLVLLSYERYHSKTIIGMPKIIQLCDGIMASGQPPVTHAIPALQPIVYDLFVLRTNKADTSKDVDTQREVVVSMLLRLIHYYQVLELLIVVLHQCHKENEEKWKRLSRQVTDMVLPLLAKQQINLDSQPALDVLHRLFDSVAPSVFRPVDILLRSLFAPPYDVSCSSSLSKWLCLVLSVLRVLISQSKEDVVLSRLQELSLRINIYTDTATCGQWENKAARQQDGMTPEETFARFLLQVVGVVGQQVACSCTTLVDSNSTSLYLCQQLAHFLLYVTHMFQSGQFRKVATSAMSLIKQQVPDYFYSVQELNKAFKEMSSIHPTLTLQWSNVLILLNYEEQHWWSDIMQTPRKYVLSSPARHYSNIPENFLSVSRCSNMEIVRRGGLVLFCDYVCENLNDAEHMTWVIINHVSDLIELSHEPPVQDFISAVHRNSAASGLFVQAIHSRCDNLAKPSVVKKTLQCLEAIHLSQSGALLTLLIDKFLHTYHVAGARMCDALACRRVELLLADSVQECSNQLPLEDLDKLLQFMQTAGLTRRHGRLSSLLMKLRSVLSPHQSPPPELQLSHPLQSGTTTRMSLTKENYLQMVKAECFSVDARTENCASFLQHLDYSDILTVMMTKDFHLGILEQCISIGRKNTLQNMKNLQLTESTEDSDSLHPVLQASQLTLLRHINNIINMLPVPHQVLSYSEKQTSQEDSFLEKMEDFFTDTAWLENVNHLTAALVEYIKTLRLLPWKPQIPEESVRDVARFAVLNMEIVHWLLNQDQIPASGHLETSLRCFCAVLQNQQSFTVIGSTEHVTWVCSVVRAVHQLLVSMVVIPGEQLATLPNHENTEDSTPRHRYNGFHHIIRSCDQISELLHCLRTHLRPRHAQGQLSPYVSGLLRNIVVSLARLPLVNSYARTPPLVWKLGWMPAPGGETKTKLPPLPLDFLQEKDVLREFIFRVNVVGWTSRQQFEETWMCLLGVLNPALLEEEQHPVSPEEEVDRTQCIVLAVRCITALLLQSTLTPDPGNPCNGVHENQPRDKPLAFMHTRCGKRLLLLRSIIERDLRHLCLLKFRGHTSLSGQERDLFGCNLERELGLEAFTMGQFCIESIWSVVGMLNFSESGSSEDDQELSVAMTTRGRSSSHSGLDLHSCVQFLVDLYGQWLTPGVTPRTPLMLINQTVKSVVAISDLFTERQQFEWMLDTLMDVFKCHPQEDEVTVQYLVVGICKAAAITGVTGQEAEKVEKVVESTLKSPHIPSRIAALHGCLYILETGINDLSRGIIPDIMEYLVKQMEIIGLMTVHCQQHLLVMWSTAFFLIENFQEEIKDTEFASRVLQVAVSLATSGEDVCPFAVYLVILRGLERLVLANVISGQDTESLIKLAVDRLCLPSPQRALAALGLMLTCMYAGKQGDQYTPSVHSETTFFIELPAEVPIPQDPESLIVAMERVTVLFDRIRKGFPFEAQVLTQILPSFLTDFFPPQDIMNKVIGEFLSSQQPHPQLMARVVFEVFAALHKKKQQSLVQDWVMLSLSNFTQRTPIAMAIWSLTCFFISASTNQWLRALFRHVESRMGKLEEADCQLFHTAALDFYDQLSEEGQRRAFQSTFQAVGQTGSPYADLVASWTH</sequence>
<dbReference type="InterPro" id="IPR028426">
    <property type="entry name" value="Huntingtin_fam"/>
</dbReference>
<dbReference type="KEGG" id="lak:106165242"/>
<keyword evidence="8" id="KW-1185">Reference proteome</keyword>
<dbReference type="Gene3D" id="1.25.10.10">
    <property type="entry name" value="Leucine-rich Repeat Variant"/>
    <property type="match status" value="2"/>
</dbReference>
<dbReference type="InterPro" id="IPR000091">
    <property type="entry name" value="Huntingtin"/>
</dbReference>
<keyword evidence="6" id="KW-0539">Nucleus</keyword>
<dbReference type="GO" id="GO:0005634">
    <property type="term" value="C:nucleus"/>
    <property type="evidence" value="ECO:0007669"/>
    <property type="project" value="UniProtKB-SubCell"/>
</dbReference>
<evidence type="ECO:0000256" key="4">
    <source>
        <dbReference type="ARBA" id="ARBA00007153"/>
    </source>
</evidence>
<feature type="region of interest" description="Disordered" evidence="7">
    <location>
        <begin position="366"/>
        <end position="393"/>
    </location>
</feature>
<dbReference type="InterPro" id="IPR024613">
    <property type="entry name" value="Huntingtin_N_HEAT_rpt-2"/>
</dbReference>
<feature type="compositionally biased region" description="Low complexity" evidence="7">
    <location>
        <begin position="910"/>
        <end position="920"/>
    </location>
</feature>
<dbReference type="InterPro" id="IPR016024">
    <property type="entry name" value="ARM-type_fold"/>
</dbReference>
<proteinExistence type="inferred from homology"/>
<organism evidence="8 9">
    <name type="scientific">Lingula anatina</name>
    <name type="common">Brachiopod</name>
    <name type="synonym">Lingula unguis</name>
    <dbReference type="NCBI Taxonomy" id="7574"/>
    <lineage>
        <taxon>Eukaryota</taxon>
        <taxon>Metazoa</taxon>
        <taxon>Spiralia</taxon>
        <taxon>Lophotrochozoa</taxon>
        <taxon>Brachiopoda</taxon>
        <taxon>Linguliformea</taxon>
        <taxon>Lingulata</taxon>
        <taxon>Lingulida</taxon>
        <taxon>Linguloidea</taxon>
        <taxon>Lingulidae</taxon>
        <taxon>Lingula</taxon>
    </lineage>
</organism>
<dbReference type="Pfam" id="PF20927">
    <property type="entry name" value="Htt_C-HEAT"/>
    <property type="match status" value="1"/>
</dbReference>
<dbReference type="PANTHER" id="PTHR10170:SF10">
    <property type="entry name" value="HUNTINGTIN"/>
    <property type="match status" value="1"/>
</dbReference>
<evidence type="ECO:0000313" key="8">
    <source>
        <dbReference type="Proteomes" id="UP000085678"/>
    </source>
</evidence>
<gene>
    <name evidence="9" type="primary">LOC106165242</name>
</gene>
<dbReference type="FunCoup" id="A0A1S3ILB0">
    <property type="interactions" value="1807"/>
</dbReference>
<accession>A0A1S3ILB0</accession>
<dbReference type="SUPFAM" id="SSF48371">
    <property type="entry name" value="ARM repeat"/>
    <property type="match status" value="2"/>
</dbReference>
<dbReference type="OrthoDB" id="10065698at2759"/>
<feature type="region of interest" description="Disordered" evidence="7">
    <location>
        <begin position="899"/>
        <end position="924"/>
    </location>
</feature>
<evidence type="ECO:0000256" key="7">
    <source>
        <dbReference type="SAM" id="MobiDB-lite"/>
    </source>
</evidence>
<dbReference type="InParanoid" id="A0A1S3ILB0"/>
<dbReference type="InterPro" id="IPR048413">
    <property type="entry name" value="Htt_C-HEAT_rpt"/>
</dbReference>
<dbReference type="RefSeq" id="XP_013398873.1">
    <property type="nucleotide sequence ID" value="XM_013543419.1"/>
</dbReference>
<protein>
    <submittedName>
        <fullName evidence="9">Huntingtin</fullName>
    </submittedName>
</protein>
<dbReference type="GO" id="GO:0005737">
    <property type="term" value="C:cytoplasm"/>
    <property type="evidence" value="ECO:0007669"/>
    <property type="project" value="UniProtKB-SubCell"/>
</dbReference>
<dbReference type="InterPro" id="IPR048412">
    <property type="entry name" value="Htt_bridge"/>
</dbReference>
<name>A0A1S3ILB0_LINAN</name>
<comment type="subcellular location">
    <subcellularLocation>
        <location evidence="3">Cytoplasm</location>
    </subcellularLocation>
    <subcellularLocation>
        <location evidence="2">Nucleus</location>
    </subcellularLocation>
</comment>
<feature type="compositionally biased region" description="Basic and acidic residues" evidence="7">
    <location>
        <begin position="1073"/>
        <end position="1085"/>
    </location>
</feature>
<reference evidence="9" key="1">
    <citation type="submission" date="2025-08" db="UniProtKB">
        <authorList>
            <consortium name="RefSeq"/>
        </authorList>
    </citation>
    <scope>IDENTIFICATION</scope>
    <source>
        <tissue evidence="9">Gonads</tissue>
    </source>
</reference>
<dbReference type="GeneID" id="106165242"/>
<feature type="compositionally biased region" description="Acidic residues" evidence="7">
    <location>
        <begin position="428"/>
        <end position="440"/>
    </location>
</feature>
<evidence type="ECO:0000256" key="2">
    <source>
        <dbReference type="ARBA" id="ARBA00004123"/>
    </source>
</evidence>
<evidence type="ECO:0000256" key="1">
    <source>
        <dbReference type="ARBA" id="ARBA00002907"/>
    </source>
</evidence>
<dbReference type="Pfam" id="PF20926">
    <property type="entry name" value="Htt_N-HEAT_1"/>
    <property type="match status" value="1"/>
</dbReference>
<evidence type="ECO:0000313" key="9">
    <source>
        <dbReference type="RefSeq" id="XP_013398873.1"/>
    </source>
</evidence>
<dbReference type="Pfam" id="PF12372">
    <property type="entry name" value="Htt_N-HEAT"/>
    <property type="match status" value="1"/>
</dbReference>
<evidence type="ECO:0000256" key="3">
    <source>
        <dbReference type="ARBA" id="ARBA00004496"/>
    </source>
</evidence>
<dbReference type="Pfam" id="PF20925">
    <property type="entry name" value="Htt_bridge"/>
    <property type="match status" value="1"/>
</dbReference>
<evidence type="ECO:0000256" key="5">
    <source>
        <dbReference type="ARBA" id="ARBA00022490"/>
    </source>
</evidence>
<feature type="compositionally biased region" description="Low complexity" evidence="7">
    <location>
        <begin position="1030"/>
        <end position="1043"/>
    </location>
</feature>
<evidence type="ECO:0000256" key="6">
    <source>
        <dbReference type="ARBA" id="ARBA00023242"/>
    </source>
</evidence>
<feature type="region of interest" description="Disordered" evidence="7">
    <location>
        <begin position="412"/>
        <end position="486"/>
    </location>
</feature>
<feature type="compositionally biased region" description="Polar residues" evidence="7">
    <location>
        <begin position="382"/>
        <end position="392"/>
    </location>
</feature>
<dbReference type="STRING" id="7574.A0A1S3ILB0"/>
<comment type="function">
    <text evidence="1">May play a role in microtubule-mediated transport or vesicle function.</text>
</comment>
<dbReference type="PRINTS" id="PR00375">
    <property type="entry name" value="HUNTINGTIN"/>
</dbReference>